<organism evidence="1 2">
    <name type="scientific">Chryseobacterium aquifrigidense</name>
    <dbReference type="NCBI Taxonomy" id="558021"/>
    <lineage>
        <taxon>Bacteria</taxon>
        <taxon>Pseudomonadati</taxon>
        <taxon>Bacteroidota</taxon>
        <taxon>Flavobacteriia</taxon>
        <taxon>Flavobacteriales</taxon>
        <taxon>Weeksellaceae</taxon>
        <taxon>Chryseobacterium group</taxon>
        <taxon>Chryseobacterium</taxon>
    </lineage>
</organism>
<accession>A0A543EKD6</accession>
<dbReference type="RefSeq" id="WP_142016743.1">
    <property type="nucleotide sequence ID" value="NZ_VFPD01000001.1"/>
</dbReference>
<proteinExistence type="predicted"/>
<protein>
    <submittedName>
        <fullName evidence="1">Uncharacterized protein</fullName>
    </submittedName>
</protein>
<dbReference type="EMBL" id="VFPD01000001">
    <property type="protein sequence ID" value="TQM22048.1"/>
    <property type="molecule type" value="Genomic_DNA"/>
</dbReference>
<dbReference type="PROSITE" id="PS51257">
    <property type="entry name" value="PROKAR_LIPOPROTEIN"/>
    <property type="match status" value="1"/>
</dbReference>
<sequence length="359" mass="42149">MRIFYFVIFIVFLSCSPSVEKKCFARSQDQVFENYKEQKPYTVKQILKEKADYLEIGNRKKYRSFKQDSTESYTHAGSEVYVKMEKRLDHEFKVFREKFSDQFMLYSLQKVDNIMYGLGRNRVGFWLLAIENEKPKAYFLGLSFSHYYINEIQELPIIKNGFLQFEGSLVKIVKMAGLPGYDDYSALEDGKLFKINLKALMKDSDKDGYNDIFETSFGLNPDNNDTDGDGINDFDDMNPLFKSEKNKFTQLYELLQPNNGMINMKKLHFTFQIYKTDCDYFHQINPDFRVLFTSEDYDKQTNYVKVTDVTDRSISKIQTHDKDRNVFYIYVSGSGFTNDYGAEYIKGKWMLKDLGGTVS</sequence>
<name>A0A543EKD6_9FLAO</name>
<gene>
    <name evidence="1" type="ORF">FB551_1753</name>
</gene>
<reference evidence="1 2" key="1">
    <citation type="submission" date="2019-06" db="EMBL/GenBank/DDBJ databases">
        <title>Sorghum-associated microbial communities from plants grown in Nebraska, USA.</title>
        <authorList>
            <person name="Schachtman D."/>
        </authorList>
    </citation>
    <scope>NUCLEOTIDE SEQUENCE [LARGE SCALE GENOMIC DNA]</scope>
    <source>
        <strain evidence="1 2">110</strain>
    </source>
</reference>
<keyword evidence="2" id="KW-1185">Reference proteome</keyword>
<evidence type="ECO:0000313" key="1">
    <source>
        <dbReference type="EMBL" id="TQM22048.1"/>
    </source>
</evidence>
<dbReference type="AlphaFoldDB" id="A0A543EKD6"/>
<comment type="caution">
    <text evidence="1">The sequence shown here is derived from an EMBL/GenBank/DDBJ whole genome shotgun (WGS) entry which is preliminary data.</text>
</comment>
<dbReference type="Proteomes" id="UP000316437">
    <property type="component" value="Unassembled WGS sequence"/>
</dbReference>
<evidence type="ECO:0000313" key="2">
    <source>
        <dbReference type="Proteomes" id="UP000316437"/>
    </source>
</evidence>